<keyword evidence="3" id="KW-0479">Metal-binding</keyword>
<dbReference type="EMBL" id="JAGRRH010000025">
    <property type="protein sequence ID" value="KAG7342284.1"/>
    <property type="molecule type" value="Genomic_DNA"/>
</dbReference>
<dbReference type="PIRSF" id="PIRSF006157">
    <property type="entry name" value="Doxgns_DODA"/>
    <property type="match status" value="1"/>
</dbReference>
<keyword evidence="5" id="KW-0560">Oxidoreductase</keyword>
<dbReference type="PANTHER" id="PTHR30096:SF0">
    <property type="entry name" value="4,5-DOPA DIOXYGENASE EXTRADIOL-LIKE PROTEIN"/>
    <property type="match status" value="1"/>
</dbReference>
<dbReference type="GO" id="GO:0008270">
    <property type="term" value="F:zinc ion binding"/>
    <property type="evidence" value="ECO:0007669"/>
    <property type="project" value="InterPro"/>
</dbReference>
<keyword evidence="7" id="KW-0223">Dioxygenase</keyword>
<organism evidence="7 8">
    <name type="scientific">Nitzschia inconspicua</name>
    <dbReference type="NCBI Taxonomy" id="303405"/>
    <lineage>
        <taxon>Eukaryota</taxon>
        <taxon>Sar</taxon>
        <taxon>Stramenopiles</taxon>
        <taxon>Ochrophyta</taxon>
        <taxon>Bacillariophyta</taxon>
        <taxon>Bacillariophyceae</taxon>
        <taxon>Bacillariophycidae</taxon>
        <taxon>Bacillariales</taxon>
        <taxon>Bacillariaceae</taxon>
        <taxon>Nitzschia</taxon>
    </lineage>
</organism>
<comment type="similarity">
    <text evidence="2">Belongs to the DODA-type extradiol aromatic ring-opening dioxygenase family.</text>
</comment>
<evidence type="ECO:0000256" key="4">
    <source>
        <dbReference type="ARBA" id="ARBA00022833"/>
    </source>
</evidence>
<evidence type="ECO:0000256" key="2">
    <source>
        <dbReference type="ARBA" id="ARBA00007581"/>
    </source>
</evidence>
<evidence type="ECO:0000256" key="5">
    <source>
        <dbReference type="ARBA" id="ARBA00023002"/>
    </source>
</evidence>
<name>A0A9K3PES1_9STRA</name>
<reference evidence="7" key="1">
    <citation type="journal article" date="2021" name="Sci. Rep.">
        <title>Diploid genomic architecture of Nitzschia inconspicua, an elite biomass production diatom.</title>
        <authorList>
            <person name="Oliver A."/>
            <person name="Podell S."/>
            <person name="Pinowska A."/>
            <person name="Traller J.C."/>
            <person name="Smith S.R."/>
            <person name="McClure R."/>
            <person name="Beliaev A."/>
            <person name="Bohutskyi P."/>
            <person name="Hill E.A."/>
            <person name="Rabines A."/>
            <person name="Zheng H."/>
            <person name="Allen L.Z."/>
            <person name="Kuo A."/>
            <person name="Grigoriev I.V."/>
            <person name="Allen A.E."/>
            <person name="Hazlebeck D."/>
            <person name="Allen E.E."/>
        </authorList>
    </citation>
    <scope>NUCLEOTIDE SEQUENCE</scope>
    <source>
        <strain evidence="7">Hildebrandi</strain>
    </source>
</reference>
<feature type="domain" description="Extradiol ring-cleavage dioxygenase class III enzyme subunit B" evidence="6">
    <location>
        <begin position="34"/>
        <end position="261"/>
    </location>
</feature>
<evidence type="ECO:0000313" key="8">
    <source>
        <dbReference type="Proteomes" id="UP000693970"/>
    </source>
</evidence>
<comment type="cofactor">
    <cofactor evidence="1">
        <name>Zn(2+)</name>
        <dbReference type="ChEBI" id="CHEBI:29105"/>
    </cofactor>
</comment>
<reference evidence="7" key="2">
    <citation type="submission" date="2021-04" db="EMBL/GenBank/DDBJ databases">
        <authorList>
            <person name="Podell S."/>
        </authorList>
    </citation>
    <scope>NUCLEOTIDE SEQUENCE</scope>
    <source>
        <strain evidence="7">Hildebrandi</strain>
    </source>
</reference>
<dbReference type="CDD" id="cd07363">
    <property type="entry name" value="45_DOPA_Dioxygenase"/>
    <property type="match status" value="1"/>
</dbReference>
<dbReference type="InterPro" id="IPR004183">
    <property type="entry name" value="Xdiol_dOase_suB"/>
</dbReference>
<dbReference type="AlphaFoldDB" id="A0A9K3PES1"/>
<dbReference type="Pfam" id="PF02900">
    <property type="entry name" value="LigB"/>
    <property type="match status" value="1"/>
</dbReference>
<dbReference type="GO" id="GO:0008198">
    <property type="term" value="F:ferrous iron binding"/>
    <property type="evidence" value="ECO:0007669"/>
    <property type="project" value="InterPro"/>
</dbReference>
<protein>
    <submittedName>
        <fullName evidence="7">Aromatic ring-opening dioxygenase</fullName>
    </submittedName>
</protein>
<proteinExistence type="inferred from homology"/>
<dbReference type="InterPro" id="IPR014436">
    <property type="entry name" value="Extradiol_dOase_DODA"/>
</dbReference>
<keyword evidence="8" id="KW-1185">Reference proteome</keyword>
<sequence>MKYPTVFINHGGGPLPIMGRQPDLVKNMKDVVANLLPKQPPSAIVILSAHWESDPVSITSSPNPSLLFDYSGFPRETYEYEYPAPGNPNLAQRIQDLLSDQGISSRLDDERGFDHGVFVPLMIMYPSAEIPVVQISLDASLDSRKNMEIGRALTPLRDDDILILGSGYSFHNMGAFFQPSQRTIHGSIDFNEWLKGTILPNGLETWEVMTPEQRIKQYDQCMEAFENWEQAPGARISHPREEHLLPLFMVAAAGGKAAKPRLIYDSTTSSSKDFGSSEHAVTGYLFE</sequence>
<dbReference type="OrthoDB" id="7396853at2759"/>
<keyword evidence="4" id="KW-0862">Zinc</keyword>
<evidence type="ECO:0000256" key="3">
    <source>
        <dbReference type="ARBA" id="ARBA00022723"/>
    </source>
</evidence>
<evidence type="ECO:0000313" key="7">
    <source>
        <dbReference type="EMBL" id="KAG7342284.1"/>
    </source>
</evidence>
<dbReference type="Proteomes" id="UP000693970">
    <property type="component" value="Unassembled WGS sequence"/>
</dbReference>
<comment type="caution">
    <text evidence="7">The sequence shown here is derived from an EMBL/GenBank/DDBJ whole genome shotgun (WGS) entry which is preliminary data.</text>
</comment>
<evidence type="ECO:0000256" key="1">
    <source>
        <dbReference type="ARBA" id="ARBA00001947"/>
    </source>
</evidence>
<gene>
    <name evidence="7" type="ORF">IV203_007376</name>
</gene>
<dbReference type="GO" id="GO:0016702">
    <property type="term" value="F:oxidoreductase activity, acting on single donors with incorporation of molecular oxygen, incorporation of two atoms of oxygen"/>
    <property type="evidence" value="ECO:0007669"/>
    <property type="project" value="UniProtKB-ARBA"/>
</dbReference>
<dbReference type="PANTHER" id="PTHR30096">
    <property type="entry name" value="4,5-DOPA DIOXYGENASE EXTRADIOL-LIKE PROTEIN"/>
    <property type="match status" value="1"/>
</dbReference>
<accession>A0A9K3PES1</accession>
<evidence type="ECO:0000259" key="6">
    <source>
        <dbReference type="Pfam" id="PF02900"/>
    </source>
</evidence>